<sequence>MEKYCAFLRGVNVSRTSMKMTEVIEVFAEAGMQKVTTVLATGNILFSSNKNQSELKRILEKAMSDYFNYEAFIFLKTEKEVAEILKNNPFQKLEDLHIYVFIGVENIAQLLLEQFNQSTKSESEKGAIIDQTFYWQVEKGNTLASTFGKVLGKKLLKEKMTCRNLNTMEKILKKF</sequence>
<gene>
    <name evidence="1" type="ORF">HY04_14285</name>
    <name evidence="2" type="ORF">NCTC13489_00722</name>
</gene>
<dbReference type="EMBL" id="JPEP01000002">
    <property type="protein sequence ID" value="KEY19556.1"/>
    <property type="molecule type" value="Genomic_DNA"/>
</dbReference>
<dbReference type="OrthoDB" id="9806494at2"/>
<dbReference type="RefSeq" id="WP_034720775.1">
    <property type="nucleotide sequence ID" value="NZ_FOIX01000003.1"/>
</dbReference>
<reference evidence="2 4" key="2">
    <citation type="submission" date="2018-12" db="EMBL/GenBank/DDBJ databases">
        <authorList>
            <consortium name="Pathogen Informatics"/>
        </authorList>
    </citation>
    <scope>NUCLEOTIDE SEQUENCE [LARGE SCALE GENOMIC DNA]</scope>
    <source>
        <strain evidence="2 4">NCTC13489</strain>
    </source>
</reference>
<dbReference type="Gene3D" id="3.30.70.1280">
    <property type="entry name" value="SP0830-like domains"/>
    <property type="match status" value="1"/>
</dbReference>
<accession>A0A448NP18</accession>
<organism evidence="2 4">
    <name type="scientific">Kaistella antarctica</name>
    <dbReference type="NCBI Taxonomy" id="266748"/>
    <lineage>
        <taxon>Bacteria</taxon>
        <taxon>Pseudomonadati</taxon>
        <taxon>Bacteroidota</taxon>
        <taxon>Flavobacteriia</taxon>
        <taxon>Flavobacteriales</taxon>
        <taxon>Weeksellaceae</taxon>
        <taxon>Chryseobacterium group</taxon>
        <taxon>Kaistella</taxon>
    </lineage>
</organism>
<dbReference type="SUPFAM" id="SSF160379">
    <property type="entry name" value="SP0830-like"/>
    <property type="match status" value="1"/>
</dbReference>
<evidence type="ECO:0000313" key="1">
    <source>
        <dbReference type="EMBL" id="KEY19556.1"/>
    </source>
</evidence>
<evidence type="ECO:0000313" key="2">
    <source>
        <dbReference type="EMBL" id="VEH97139.1"/>
    </source>
</evidence>
<dbReference type="Proteomes" id="UP000270036">
    <property type="component" value="Chromosome"/>
</dbReference>
<dbReference type="EMBL" id="LR134441">
    <property type="protein sequence ID" value="VEH97139.1"/>
    <property type="molecule type" value="Genomic_DNA"/>
</dbReference>
<keyword evidence="3" id="KW-1185">Reference proteome</keyword>
<reference evidence="1 3" key="1">
    <citation type="submission" date="2014-07" db="EMBL/GenBank/DDBJ databases">
        <authorList>
            <person name="Pisani N.G."/>
            <person name="Newman J.D."/>
        </authorList>
    </citation>
    <scope>NUCLEOTIDE SEQUENCE [LARGE SCALE GENOMIC DNA]</scope>
    <source>
        <strain evidence="1 3">LMG 24720</strain>
    </source>
</reference>
<protein>
    <submittedName>
        <fullName evidence="2">Uncharacterized protein conserved in bacteria</fullName>
    </submittedName>
</protein>
<evidence type="ECO:0000313" key="4">
    <source>
        <dbReference type="Proteomes" id="UP000270036"/>
    </source>
</evidence>
<dbReference type="Pfam" id="PF08002">
    <property type="entry name" value="DUF1697"/>
    <property type="match status" value="1"/>
</dbReference>
<dbReference type="InterPro" id="IPR012545">
    <property type="entry name" value="DUF1697"/>
</dbReference>
<dbReference type="Gene3D" id="3.30.70.1260">
    <property type="entry name" value="bacterial protein sp0830 like"/>
    <property type="match status" value="1"/>
</dbReference>
<name>A0A448NP18_9FLAO</name>
<dbReference type="PANTHER" id="PTHR36439">
    <property type="entry name" value="BLL4334 PROTEIN"/>
    <property type="match status" value="1"/>
</dbReference>
<dbReference type="KEGG" id="cant:NCTC13489_00722"/>
<dbReference type="PANTHER" id="PTHR36439:SF1">
    <property type="entry name" value="DUF1697 DOMAIN-CONTAINING PROTEIN"/>
    <property type="match status" value="1"/>
</dbReference>
<evidence type="ECO:0000313" key="3">
    <source>
        <dbReference type="Proteomes" id="UP000028349"/>
    </source>
</evidence>
<dbReference type="STRING" id="266748.HY04_14285"/>
<dbReference type="Proteomes" id="UP000028349">
    <property type="component" value="Unassembled WGS sequence"/>
</dbReference>
<dbReference type="AlphaFoldDB" id="A0A448NP18"/>
<proteinExistence type="predicted"/>
<dbReference type="PIRSF" id="PIRSF008502">
    <property type="entry name" value="UCP008502"/>
    <property type="match status" value="1"/>
</dbReference>